<reference evidence="1" key="1">
    <citation type="journal article" date="2022" name="Int. J. Mol. Sci.">
        <title>Draft Genome of Tanacetum Coccineum: Genomic Comparison of Closely Related Tanacetum-Family Plants.</title>
        <authorList>
            <person name="Yamashiro T."/>
            <person name="Shiraishi A."/>
            <person name="Nakayama K."/>
            <person name="Satake H."/>
        </authorList>
    </citation>
    <scope>NUCLEOTIDE SEQUENCE</scope>
</reference>
<organism evidence="1 2">
    <name type="scientific">Tanacetum coccineum</name>
    <dbReference type="NCBI Taxonomy" id="301880"/>
    <lineage>
        <taxon>Eukaryota</taxon>
        <taxon>Viridiplantae</taxon>
        <taxon>Streptophyta</taxon>
        <taxon>Embryophyta</taxon>
        <taxon>Tracheophyta</taxon>
        <taxon>Spermatophyta</taxon>
        <taxon>Magnoliopsida</taxon>
        <taxon>eudicotyledons</taxon>
        <taxon>Gunneridae</taxon>
        <taxon>Pentapetalae</taxon>
        <taxon>asterids</taxon>
        <taxon>campanulids</taxon>
        <taxon>Asterales</taxon>
        <taxon>Asteraceae</taxon>
        <taxon>Asteroideae</taxon>
        <taxon>Anthemideae</taxon>
        <taxon>Anthemidinae</taxon>
        <taxon>Tanacetum</taxon>
    </lineage>
</organism>
<protein>
    <recommendedName>
        <fullName evidence="3">Reverse transcriptase domain-containing protein</fullName>
    </recommendedName>
</protein>
<sequence length="146" mass="16638">MQAAQDRQKSYADRKRKPMEFEVGDRVMLKVSPWKGVNGDQTIEVKAGSHVVKVSLELYSGPQSSPGNVRISFKKVKPTSLHKPGLRHLLQVLKLEDTALFTRVDTLADIFTKALAWERFEFLINQLEIKSKSLETLKNLAEEEEE</sequence>
<reference evidence="1" key="2">
    <citation type="submission" date="2022-01" db="EMBL/GenBank/DDBJ databases">
        <authorList>
            <person name="Yamashiro T."/>
            <person name="Shiraishi A."/>
            <person name="Satake H."/>
            <person name="Nakayama K."/>
        </authorList>
    </citation>
    <scope>NUCLEOTIDE SEQUENCE</scope>
</reference>
<comment type="caution">
    <text evidence="1">The sequence shown here is derived from an EMBL/GenBank/DDBJ whole genome shotgun (WGS) entry which is preliminary data.</text>
</comment>
<name>A0ABQ4ZIH1_9ASTR</name>
<evidence type="ECO:0000313" key="2">
    <source>
        <dbReference type="Proteomes" id="UP001151760"/>
    </source>
</evidence>
<evidence type="ECO:0008006" key="3">
    <source>
        <dbReference type="Google" id="ProtNLM"/>
    </source>
</evidence>
<gene>
    <name evidence="1" type="ORF">Tco_0771722</name>
</gene>
<dbReference type="Proteomes" id="UP001151760">
    <property type="component" value="Unassembled WGS sequence"/>
</dbReference>
<accession>A0ABQ4ZIH1</accession>
<dbReference type="EMBL" id="BQNB010011324">
    <property type="protein sequence ID" value="GJS89086.1"/>
    <property type="molecule type" value="Genomic_DNA"/>
</dbReference>
<evidence type="ECO:0000313" key="1">
    <source>
        <dbReference type="EMBL" id="GJS89086.1"/>
    </source>
</evidence>
<proteinExistence type="predicted"/>
<keyword evidence="2" id="KW-1185">Reference proteome</keyword>